<evidence type="ECO:0000313" key="2">
    <source>
        <dbReference type="Proteomes" id="UP000503349"/>
    </source>
</evidence>
<evidence type="ECO:0000313" key="1">
    <source>
        <dbReference type="EMBL" id="KAF3699305.1"/>
    </source>
</evidence>
<sequence length="57" mass="6321">MVVRKSHLCAQAPLHNKSVMAYPDDATTPTDSQQAHSFLDLDHLTPKLLGCSHSFCR</sequence>
<dbReference type="EMBL" id="CM015725">
    <property type="protein sequence ID" value="KAF3699305.1"/>
    <property type="molecule type" value="Genomic_DNA"/>
</dbReference>
<organism evidence="1 2">
    <name type="scientific">Channa argus</name>
    <name type="common">Northern snakehead</name>
    <name type="synonym">Ophicephalus argus</name>
    <dbReference type="NCBI Taxonomy" id="215402"/>
    <lineage>
        <taxon>Eukaryota</taxon>
        <taxon>Metazoa</taxon>
        <taxon>Chordata</taxon>
        <taxon>Craniata</taxon>
        <taxon>Vertebrata</taxon>
        <taxon>Euteleostomi</taxon>
        <taxon>Actinopterygii</taxon>
        <taxon>Neopterygii</taxon>
        <taxon>Teleostei</taxon>
        <taxon>Neoteleostei</taxon>
        <taxon>Acanthomorphata</taxon>
        <taxon>Anabantaria</taxon>
        <taxon>Anabantiformes</taxon>
        <taxon>Channoidei</taxon>
        <taxon>Channidae</taxon>
        <taxon>Channa</taxon>
    </lineage>
</organism>
<name>A0A6G1Q9T1_CHAAH</name>
<reference evidence="1 2" key="1">
    <citation type="submission" date="2019-02" db="EMBL/GenBank/DDBJ databases">
        <title>Opniocepnalus argus genome.</title>
        <authorList>
            <person name="Zhou C."/>
            <person name="Xiao S."/>
        </authorList>
    </citation>
    <scope>NUCLEOTIDE SEQUENCE [LARGE SCALE GENOMIC DNA]</scope>
    <source>
        <strain evidence="1">OARG1902GOOAL</strain>
        <tissue evidence="1">Muscle</tissue>
    </source>
</reference>
<keyword evidence="2" id="KW-1185">Reference proteome</keyword>
<gene>
    <name evidence="1" type="ORF">EXN66_Car014992</name>
</gene>
<protein>
    <submittedName>
        <fullName evidence="1">Uncharacterized protein</fullName>
    </submittedName>
</protein>
<dbReference type="Proteomes" id="UP000503349">
    <property type="component" value="Chromosome 14"/>
</dbReference>
<proteinExistence type="predicted"/>
<dbReference type="AlphaFoldDB" id="A0A6G1Q9T1"/>
<accession>A0A6G1Q9T1</accession>
<reference evidence="2" key="2">
    <citation type="submission" date="2019-02" db="EMBL/GenBank/DDBJ databases">
        <title>Opniocepnalus argus Var Kimnra genome.</title>
        <authorList>
            <person name="Zhou C."/>
            <person name="Xiao S."/>
        </authorList>
    </citation>
    <scope>NUCLEOTIDE SEQUENCE [LARGE SCALE GENOMIC DNA]</scope>
</reference>